<dbReference type="AlphaFoldDB" id="A0A1Y0I134"/>
<feature type="compositionally biased region" description="Basic and acidic residues" evidence="1">
    <location>
        <begin position="80"/>
        <end position="91"/>
    </location>
</feature>
<feature type="region of interest" description="Disordered" evidence="1">
    <location>
        <begin position="1"/>
        <end position="222"/>
    </location>
</feature>
<feature type="compositionally biased region" description="Low complexity" evidence="1">
    <location>
        <begin position="143"/>
        <end position="158"/>
    </location>
</feature>
<reference evidence="2 3" key="1">
    <citation type="submission" date="2017-05" db="EMBL/GenBank/DDBJ databases">
        <title>Genomic insights into alkan degradation activity of Oleiphilus messinensis.</title>
        <authorList>
            <person name="Kozyavkin S.A."/>
            <person name="Slesarev A.I."/>
            <person name="Golyshin P.N."/>
            <person name="Korzhenkov A."/>
            <person name="Golyshina O.N."/>
            <person name="Toshchakov S.V."/>
        </authorList>
    </citation>
    <scope>NUCLEOTIDE SEQUENCE [LARGE SCALE GENOMIC DNA]</scope>
    <source>
        <strain evidence="2 3">ME102</strain>
    </source>
</reference>
<protein>
    <submittedName>
        <fullName evidence="2">Uncharacterized protein</fullName>
    </submittedName>
</protein>
<dbReference type="EMBL" id="CP021425">
    <property type="protein sequence ID" value="ARU54168.1"/>
    <property type="molecule type" value="Genomic_DNA"/>
</dbReference>
<feature type="compositionally biased region" description="Polar residues" evidence="1">
    <location>
        <begin position="33"/>
        <end position="46"/>
    </location>
</feature>
<feature type="compositionally biased region" description="Basic and acidic residues" evidence="1">
    <location>
        <begin position="22"/>
        <end position="32"/>
    </location>
</feature>
<sequence>MAEVGALNNQRLGYPNPALADRNSDAARDGRRSVSQFESPDLTQNDTIDRGNAPSPLNNGSANTVNATNGSSDSNAARRAAQDGEAFDRAEANVQALRSSEDQTEARREANLQETAAAFERQLQRSALERASSERIQQEEQVEAQQQAEVVNVAPPAQSLARQDPESVESNETDSPSGQASGTTGVEVPEQSRENDAFSDIRERITSETAESALGLNVNTVS</sequence>
<evidence type="ECO:0000313" key="3">
    <source>
        <dbReference type="Proteomes" id="UP000196027"/>
    </source>
</evidence>
<name>A0A1Y0I134_9GAMM</name>
<dbReference type="KEGG" id="ome:OLMES_0059"/>
<gene>
    <name evidence="2" type="ORF">OLMES_0059</name>
</gene>
<feature type="compositionally biased region" description="Basic and acidic residues" evidence="1">
    <location>
        <begin position="190"/>
        <end position="206"/>
    </location>
</feature>
<proteinExistence type="predicted"/>
<dbReference type="RefSeq" id="WP_087459399.1">
    <property type="nucleotide sequence ID" value="NZ_CP021425.1"/>
</dbReference>
<feature type="compositionally biased region" description="Polar residues" evidence="1">
    <location>
        <begin position="55"/>
        <end position="75"/>
    </location>
</feature>
<dbReference type="Proteomes" id="UP000196027">
    <property type="component" value="Chromosome"/>
</dbReference>
<feature type="compositionally biased region" description="Basic and acidic residues" evidence="1">
    <location>
        <begin position="127"/>
        <end position="138"/>
    </location>
</feature>
<feature type="compositionally biased region" description="Basic and acidic residues" evidence="1">
    <location>
        <begin position="99"/>
        <end position="111"/>
    </location>
</feature>
<organism evidence="2 3">
    <name type="scientific">Oleiphilus messinensis</name>
    <dbReference type="NCBI Taxonomy" id="141451"/>
    <lineage>
        <taxon>Bacteria</taxon>
        <taxon>Pseudomonadati</taxon>
        <taxon>Pseudomonadota</taxon>
        <taxon>Gammaproteobacteria</taxon>
        <taxon>Oceanospirillales</taxon>
        <taxon>Oleiphilaceae</taxon>
        <taxon>Oleiphilus</taxon>
    </lineage>
</organism>
<accession>A0A1Y0I134</accession>
<evidence type="ECO:0000313" key="2">
    <source>
        <dbReference type="EMBL" id="ARU54168.1"/>
    </source>
</evidence>
<evidence type="ECO:0000256" key="1">
    <source>
        <dbReference type="SAM" id="MobiDB-lite"/>
    </source>
</evidence>
<keyword evidence="3" id="KW-1185">Reference proteome</keyword>
<feature type="compositionally biased region" description="Polar residues" evidence="1">
    <location>
        <begin position="173"/>
        <end position="184"/>
    </location>
</feature>